<name>A0AAN7HVW2_9FUNG</name>
<dbReference type="EMBL" id="JASEJX010000009">
    <property type="protein sequence ID" value="KAK4520550.1"/>
    <property type="molecule type" value="Genomic_DNA"/>
</dbReference>
<protein>
    <submittedName>
        <fullName evidence="1">Uncharacterized protein</fullName>
    </submittedName>
</protein>
<proteinExistence type="predicted"/>
<dbReference type="AlphaFoldDB" id="A0AAN7HVW2"/>
<keyword evidence="2" id="KW-1185">Reference proteome</keyword>
<comment type="caution">
    <text evidence="1">The sequence shown here is derived from an EMBL/GenBank/DDBJ whole genome shotgun (WGS) entry which is preliminary data.</text>
</comment>
<dbReference type="Proteomes" id="UP001304243">
    <property type="component" value="Unassembled WGS sequence"/>
</dbReference>
<evidence type="ECO:0000313" key="1">
    <source>
        <dbReference type="EMBL" id="KAK4520550.1"/>
    </source>
</evidence>
<gene>
    <name evidence="1" type="ORF">ATC70_006427</name>
</gene>
<dbReference type="RefSeq" id="XP_064687216.1">
    <property type="nucleotide sequence ID" value="XM_064825702.1"/>
</dbReference>
<dbReference type="GeneID" id="89950113"/>
<sequence length="68" mass="8224">MQHQVKINRSKKHYYILWKNLSLGLILPEKNDNCELDTNGRVIIVDTNKLKRFDPLQNTHCWHWHISK</sequence>
<accession>A0AAN7HVW2</accession>
<evidence type="ECO:0000313" key="2">
    <source>
        <dbReference type="Proteomes" id="UP001304243"/>
    </source>
</evidence>
<organism evidence="1 2">
    <name type="scientific">Mucor velutinosus</name>
    <dbReference type="NCBI Taxonomy" id="708070"/>
    <lineage>
        <taxon>Eukaryota</taxon>
        <taxon>Fungi</taxon>
        <taxon>Fungi incertae sedis</taxon>
        <taxon>Mucoromycota</taxon>
        <taxon>Mucoromycotina</taxon>
        <taxon>Mucoromycetes</taxon>
        <taxon>Mucorales</taxon>
        <taxon>Mucorineae</taxon>
        <taxon>Mucoraceae</taxon>
        <taxon>Mucor</taxon>
    </lineage>
</organism>
<reference evidence="1 2" key="1">
    <citation type="submission" date="2022-11" db="EMBL/GenBank/DDBJ databases">
        <title>Mucor velutinosus strain NIH1002 WGS.</title>
        <authorList>
            <person name="Subramanian P."/>
            <person name="Mullikin J.C."/>
            <person name="Segre J.A."/>
            <person name="Zelazny A.M."/>
        </authorList>
    </citation>
    <scope>NUCLEOTIDE SEQUENCE [LARGE SCALE GENOMIC DNA]</scope>
    <source>
        <strain evidence="1 2">NIH1002</strain>
    </source>
</reference>